<dbReference type="EnsemblMetazoa" id="PPA44485.1">
    <property type="protein sequence ID" value="PPA44485.1"/>
    <property type="gene ID" value="WBGene00282854"/>
</dbReference>
<evidence type="ECO:0000313" key="1">
    <source>
        <dbReference type="EnsemblMetazoa" id="PPA44485.1"/>
    </source>
</evidence>
<gene>
    <name evidence="1" type="primary">WBGene00282854</name>
</gene>
<evidence type="ECO:0000313" key="2">
    <source>
        <dbReference type="Proteomes" id="UP000005239"/>
    </source>
</evidence>
<organism evidence="1 2">
    <name type="scientific">Pristionchus pacificus</name>
    <name type="common">Parasitic nematode worm</name>
    <dbReference type="NCBI Taxonomy" id="54126"/>
    <lineage>
        <taxon>Eukaryota</taxon>
        <taxon>Metazoa</taxon>
        <taxon>Ecdysozoa</taxon>
        <taxon>Nematoda</taxon>
        <taxon>Chromadorea</taxon>
        <taxon>Rhabditida</taxon>
        <taxon>Rhabditina</taxon>
        <taxon>Diplogasteromorpha</taxon>
        <taxon>Diplogasteroidea</taxon>
        <taxon>Neodiplogasteridae</taxon>
        <taxon>Pristionchus</taxon>
    </lineage>
</organism>
<reference evidence="1" key="2">
    <citation type="submission" date="2022-06" db="UniProtKB">
        <authorList>
            <consortium name="EnsemblMetazoa"/>
        </authorList>
    </citation>
    <scope>IDENTIFICATION</scope>
    <source>
        <strain evidence="1">PS312</strain>
    </source>
</reference>
<proteinExistence type="predicted"/>
<reference evidence="2" key="1">
    <citation type="journal article" date="2008" name="Nat. Genet.">
        <title>The Pristionchus pacificus genome provides a unique perspective on nematode lifestyle and parasitism.</title>
        <authorList>
            <person name="Dieterich C."/>
            <person name="Clifton S.W."/>
            <person name="Schuster L.N."/>
            <person name="Chinwalla A."/>
            <person name="Delehaunty K."/>
            <person name="Dinkelacker I."/>
            <person name="Fulton L."/>
            <person name="Fulton R."/>
            <person name="Godfrey J."/>
            <person name="Minx P."/>
            <person name="Mitreva M."/>
            <person name="Roeseler W."/>
            <person name="Tian H."/>
            <person name="Witte H."/>
            <person name="Yang S.P."/>
            <person name="Wilson R.K."/>
            <person name="Sommer R.J."/>
        </authorList>
    </citation>
    <scope>NUCLEOTIDE SEQUENCE [LARGE SCALE GENOMIC DNA]</scope>
    <source>
        <strain evidence="2">PS312</strain>
    </source>
</reference>
<name>A0A2A6BSL8_PRIPA</name>
<protein>
    <submittedName>
        <fullName evidence="1">Uncharacterized protein</fullName>
    </submittedName>
</protein>
<accession>A0A8R1YZP5</accession>
<keyword evidence="2" id="KW-1185">Reference proteome</keyword>
<accession>A0A2A6BSL8</accession>
<dbReference type="AlphaFoldDB" id="A0A2A6BSL8"/>
<dbReference type="Proteomes" id="UP000005239">
    <property type="component" value="Unassembled WGS sequence"/>
</dbReference>
<sequence length="81" mass="9072">MFMMLNVAAVKALHEEAAQTFTSDFFDEHYGHEAKDREAELLIVEFSPKLAIMQKITIHADGSDMRSRKAVSPASGIVFML</sequence>